<dbReference type="Pfam" id="PF04452">
    <property type="entry name" value="Methyltrans_RNA"/>
    <property type="match status" value="1"/>
</dbReference>
<dbReference type="InterPro" id="IPR015947">
    <property type="entry name" value="PUA-like_sf"/>
</dbReference>
<evidence type="ECO:0000259" key="13">
    <source>
        <dbReference type="Pfam" id="PF04452"/>
    </source>
</evidence>
<comment type="catalytic activity">
    <reaction evidence="11 12">
        <text>uridine(1498) in 16S rRNA + S-adenosyl-L-methionine = N(3)-methyluridine(1498) in 16S rRNA + S-adenosyl-L-homocysteine + H(+)</text>
        <dbReference type="Rhea" id="RHEA:42920"/>
        <dbReference type="Rhea" id="RHEA-COMP:10283"/>
        <dbReference type="Rhea" id="RHEA-COMP:10284"/>
        <dbReference type="ChEBI" id="CHEBI:15378"/>
        <dbReference type="ChEBI" id="CHEBI:57856"/>
        <dbReference type="ChEBI" id="CHEBI:59789"/>
        <dbReference type="ChEBI" id="CHEBI:65315"/>
        <dbReference type="ChEBI" id="CHEBI:74502"/>
        <dbReference type="EC" id="2.1.1.193"/>
    </reaction>
</comment>
<gene>
    <name evidence="15" type="ORF">IAB74_00750</name>
</gene>
<sequence>MTRFFVTPEEMAMKTPCLTGDNAAHARVLRLKPGEQVLLCDGQGQECLCQVENLTPEGLELTVLERRESCTEARVRVSVYMAFPKGDKLEHVIQKATELGAYEIVAFPSTRCVSRPDAKSLTKKLERWQKIAASAAEQSGRGRVPQVLVLGSYQEALKRAAQADLGLLFYENEQATTLQMAMTGFSGSSLSLLTGPEGGLEASEVEKAQEAGLRVCTLGKRILRCETAPLCALSAVMYATGEF</sequence>
<evidence type="ECO:0000256" key="12">
    <source>
        <dbReference type="PIRNR" id="PIRNR015601"/>
    </source>
</evidence>
<dbReference type="InterPro" id="IPR046887">
    <property type="entry name" value="RsmE_PUA-like"/>
</dbReference>
<evidence type="ECO:0000256" key="7">
    <source>
        <dbReference type="ARBA" id="ARBA00022603"/>
    </source>
</evidence>
<evidence type="ECO:0000313" key="15">
    <source>
        <dbReference type="EMBL" id="HIQ67025.1"/>
    </source>
</evidence>
<evidence type="ECO:0000256" key="8">
    <source>
        <dbReference type="ARBA" id="ARBA00022679"/>
    </source>
</evidence>
<evidence type="ECO:0000256" key="2">
    <source>
        <dbReference type="ARBA" id="ARBA00005528"/>
    </source>
</evidence>
<feature type="domain" description="Ribosomal RNA small subunit methyltransferase E PUA-like" evidence="14">
    <location>
        <begin position="18"/>
        <end position="63"/>
    </location>
</feature>
<evidence type="ECO:0000256" key="5">
    <source>
        <dbReference type="ARBA" id="ARBA00022490"/>
    </source>
</evidence>
<dbReference type="InterPro" id="IPR029026">
    <property type="entry name" value="tRNA_m1G_MTases_N"/>
</dbReference>
<dbReference type="EC" id="2.1.1.193" evidence="3 12"/>
<dbReference type="PANTHER" id="PTHR30027">
    <property type="entry name" value="RIBOSOMAL RNA SMALL SUBUNIT METHYLTRANSFERASE E"/>
    <property type="match status" value="1"/>
</dbReference>
<proteinExistence type="inferred from homology"/>
<dbReference type="InterPro" id="IPR029028">
    <property type="entry name" value="Alpha/beta_knot_MTases"/>
</dbReference>
<dbReference type="NCBIfam" id="TIGR00046">
    <property type="entry name" value="RsmE family RNA methyltransferase"/>
    <property type="match status" value="1"/>
</dbReference>
<evidence type="ECO:0000256" key="3">
    <source>
        <dbReference type="ARBA" id="ARBA00012328"/>
    </source>
</evidence>
<dbReference type="GO" id="GO:0070042">
    <property type="term" value="F:rRNA (uridine-N3-)-methyltransferase activity"/>
    <property type="evidence" value="ECO:0007669"/>
    <property type="project" value="TreeGrafter"/>
</dbReference>
<accession>A0A9D1CL67</accession>
<dbReference type="Pfam" id="PF20260">
    <property type="entry name" value="PUA_4"/>
    <property type="match status" value="1"/>
</dbReference>
<dbReference type="Gene3D" id="3.40.1280.10">
    <property type="match status" value="1"/>
</dbReference>
<keyword evidence="6 12" id="KW-0698">rRNA processing</keyword>
<comment type="similarity">
    <text evidence="2 12">Belongs to the RNA methyltransferase RsmE family.</text>
</comment>
<evidence type="ECO:0000256" key="9">
    <source>
        <dbReference type="ARBA" id="ARBA00022691"/>
    </source>
</evidence>
<reference evidence="15" key="1">
    <citation type="submission" date="2020-10" db="EMBL/GenBank/DDBJ databases">
        <authorList>
            <person name="Gilroy R."/>
        </authorList>
    </citation>
    <scope>NUCLEOTIDE SEQUENCE</scope>
    <source>
        <strain evidence="15">13361</strain>
    </source>
</reference>
<protein>
    <recommendedName>
        <fullName evidence="4 12">Ribosomal RNA small subunit methyltransferase E</fullName>
        <ecNumber evidence="3 12">2.1.1.193</ecNumber>
    </recommendedName>
</protein>
<name>A0A9D1CL67_9FIRM</name>
<evidence type="ECO:0000256" key="1">
    <source>
        <dbReference type="ARBA" id="ARBA00004496"/>
    </source>
</evidence>
<comment type="function">
    <text evidence="10 12">Specifically methylates the N3 position of the uracil ring of uridine 1498 (m3U1498) in 16S rRNA. Acts on the fully assembled 30S ribosomal subunit.</text>
</comment>
<dbReference type="AlphaFoldDB" id="A0A9D1CL67"/>
<comment type="caution">
    <text evidence="15">The sequence shown here is derived from an EMBL/GenBank/DDBJ whole genome shotgun (WGS) entry which is preliminary data.</text>
</comment>
<dbReference type="GO" id="GO:0005737">
    <property type="term" value="C:cytoplasm"/>
    <property type="evidence" value="ECO:0007669"/>
    <property type="project" value="UniProtKB-SubCell"/>
</dbReference>
<feature type="domain" description="Ribosomal RNA small subunit methyltransferase E methyltransferase" evidence="13">
    <location>
        <begin position="72"/>
        <end position="236"/>
    </location>
</feature>
<comment type="subcellular location">
    <subcellularLocation>
        <location evidence="1 12">Cytoplasm</location>
    </subcellularLocation>
</comment>
<dbReference type="SUPFAM" id="SSF88697">
    <property type="entry name" value="PUA domain-like"/>
    <property type="match status" value="1"/>
</dbReference>
<dbReference type="InterPro" id="IPR046886">
    <property type="entry name" value="RsmE_MTase_dom"/>
</dbReference>
<keyword evidence="5 12" id="KW-0963">Cytoplasm</keyword>
<evidence type="ECO:0000313" key="16">
    <source>
        <dbReference type="Proteomes" id="UP000886796"/>
    </source>
</evidence>
<dbReference type="PANTHER" id="PTHR30027:SF3">
    <property type="entry name" value="16S RRNA (URACIL(1498)-N(3))-METHYLTRANSFERASE"/>
    <property type="match status" value="1"/>
</dbReference>
<dbReference type="CDD" id="cd18084">
    <property type="entry name" value="RsmE-like"/>
    <property type="match status" value="1"/>
</dbReference>
<evidence type="ECO:0000256" key="6">
    <source>
        <dbReference type="ARBA" id="ARBA00022552"/>
    </source>
</evidence>
<dbReference type="GO" id="GO:0070475">
    <property type="term" value="P:rRNA base methylation"/>
    <property type="evidence" value="ECO:0007669"/>
    <property type="project" value="TreeGrafter"/>
</dbReference>
<dbReference type="NCBIfam" id="NF008692">
    <property type="entry name" value="PRK11713.1-5"/>
    <property type="match status" value="1"/>
</dbReference>
<dbReference type="Proteomes" id="UP000886796">
    <property type="component" value="Unassembled WGS sequence"/>
</dbReference>
<evidence type="ECO:0000256" key="11">
    <source>
        <dbReference type="ARBA" id="ARBA00047944"/>
    </source>
</evidence>
<dbReference type="InterPro" id="IPR006700">
    <property type="entry name" value="RsmE"/>
</dbReference>
<evidence type="ECO:0000259" key="14">
    <source>
        <dbReference type="Pfam" id="PF20260"/>
    </source>
</evidence>
<dbReference type="SUPFAM" id="SSF75217">
    <property type="entry name" value="alpha/beta knot"/>
    <property type="match status" value="1"/>
</dbReference>
<organism evidence="15 16">
    <name type="scientific">Candidatus Faecousia excrementigallinarum</name>
    <dbReference type="NCBI Taxonomy" id="2840806"/>
    <lineage>
        <taxon>Bacteria</taxon>
        <taxon>Bacillati</taxon>
        <taxon>Bacillota</taxon>
        <taxon>Clostridia</taxon>
        <taxon>Eubacteriales</taxon>
        <taxon>Oscillospiraceae</taxon>
        <taxon>Faecousia</taxon>
    </lineage>
</organism>
<keyword evidence="8 12" id="KW-0808">Transferase</keyword>
<keyword evidence="7 12" id="KW-0489">Methyltransferase</keyword>
<evidence type="ECO:0000256" key="10">
    <source>
        <dbReference type="ARBA" id="ARBA00025699"/>
    </source>
</evidence>
<dbReference type="PIRSF" id="PIRSF015601">
    <property type="entry name" value="MTase_slr0722"/>
    <property type="match status" value="1"/>
</dbReference>
<reference evidence="15" key="2">
    <citation type="journal article" date="2021" name="PeerJ">
        <title>Extensive microbial diversity within the chicken gut microbiome revealed by metagenomics and culture.</title>
        <authorList>
            <person name="Gilroy R."/>
            <person name="Ravi A."/>
            <person name="Getino M."/>
            <person name="Pursley I."/>
            <person name="Horton D.L."/>
            <person name="Alikhan N.F."/>
            <person name="Baker D."/>
            <person name="Gharbi K."/>
            <person name="Hall N."/>
            <person name="Watson M."/>
            <person name="Adriaenssens E.M."/>
            <person name="Foster-Nyarko E."/>
            <person name="Jarju S."/>
            <person name="Secka A."/>
            <person name="Antonio M."/>
            <person name="Oren A."/>
            <person name="Chaudhuri R.R."/>
            <person name="La Ragione R."/>
            <person name="Hildebrand F."/>
            <person name="Pallen M.J."/>
        </authorList>
    </citation>
    <scope>NUCLEOTIDE SEQUENCE</scope>
    <source>
        <strain evidence="15">13361</strain>
    </source>
</reference>
<dbReference type="EMBL" id="DVFK01000011">
    <property type="protein sequence ID" value="HIQ67025.1"/>
    <property type="molecule type" value="Genomic_DNA"/>
</dbReference>
<keyword evidence="9 12" id="KW-0949">S-adenosyl-L-methionine</keyword>
<evidence type="ECO:0000256" key="4">
    <source>
        <dbReference type="ARBA" id="ARBA00013673"/>
    </source>
</evidence>